<dbReference type="PANTHER" id="PTHR11161:SF0">
    <property type="entry name" value="O-ACYLTRANSFERASE LIKE PROTEIN"/>
    <property type="match status" value="1"/>
</dbReference>
<feature type="transmembrane region" description="Helical" evidence="2">
    <location>
        <begin position="418"/>
        <end position="438"/>
    </location>
</feature>
<feature type="transmembrane region" description="Helical" evidence="2">
    <location>
        <begin position="633"/>
        <end position="655"/>
    </location>
</feature>
<dbReference type="Pfam" id="PF01757">
    <property type="entry name" value="Acyl_transf_3"/>
    <property type="match status" value="1"/>
</dbReference>
<feature type="region of interest" description="Disordered" evidence="1">
    <location>
        <begin position="200"/>
        <end position="222"/>
    </location>
</feature>
<dbReference type="OrthoDB" id="118951at2759"/>
<sequence length="674" mass="74095">MMVLSFLFCLLFSQWPFAFSARNISLQCIQDTDEFLSDLNSGTPKEYALRMYDSAGKLGSAVLSGNTARLGAYSECLSVLNPSGRFRGQYCKLHILQDGAEYTVGVCVPDSCSEDDVTVISRLDTLQFRNVSFVAPSLSLFATNSSSSPRRSVASCAVGKFPLDMFASMCLLVTLLGFALPLASSVYVAARASASRASLEAGTPPASYGSLPLSETRPSTGIPGLPPSGGERFLATVDQTLTCCSWQRNMAAVWTPGTPGDTCLALHGLRALSLLWVISGHTAQMTAWLSLDNVLEWRCTVPRNPLYLYSRSGPFYLGVDTFFLISGWLSVRSFLKLQRPDKGTTCRVVLRYLLSRFARLQPLHMFSVCLLVALFSLVPWGPIWEVPKFHLDSCRQSWWTNFLLLNNFLSVRKPCSGWTWYLACDFQFHLTTPVVVFIHRKSKQALVFFGVLLVVASFTATALLTLVYHLPVADPSEASDQAAEHYFVEYYTKPYCRLGPFLLGLFLSLFTHPQHQANVLRTKGQVALGWACSLSALSAVVALAYAVDDTSASASSATALYQALHRTLWAAAVGWVLLACQQGCGGPVNRLLSCHIWSFLASISYACYLVHPIVILLYNGLQETPMHYTDSTMLYLFFGHCVLTVAGGLALTLLVEKPWQELMRCLLGALLAEP</sequence>
<gene>
    <name evidence="6" type="primary">LOC103118817</name>
</gene>
<name>A0A1S3A4B4_ERIEU</name>
<dbReference type="PANTHER" id="PTHR11161">
    <property type="entry name" value="O-ACYLTRANSFERASE"/>
    <property type="match status" value="1"/>
</dbReference>
<dbReference type="InterPro" id="IPR006621">
    <property type="entry name" value="Nose-resist-to-fluoxetine_N"/>
</dbReference>
<keyword evidence="2" id="KW-0472">Membrane</keyword>
<dbReference type="eggNOG" id="KOG3700">
    <property type="taxonomic scope" value="Eukaryota"/>
</dbReference>
<feature type="transmembrane region" description="Helical" evidence="2">
    <location>
        <begin position="445"/>
        <end position="470"/>
    </location>
</feature>
<dbReference type="InterPro" id="IPR052728">
    <property type="entry name" value="O2_lipid_transport_reg"/>
</dbReference>
<feature type="transmembrane region" description="Helical" evidence="2">
    <location>
        <begin position="526"/>
        <end position="547"/>
    </location>
</feature>
<evidence type="ECO:0000256" key="3">
    <source>
        <dbReference type="SAM" id="SignalP"/>
    </source>
</evidence>
<feature type="transmembrane region" description="Helical" evidence="2">
    <location>
        <begin position="596"/>
        <end position="621"/>
    </location>
</feature>
<feature type="transmembrane region" description="Helical" evidence="2">
    <location>
        <begin position="165"/>
        <end position="190"/>
    </location>
</feature>
<feature type="signal peptide" evidence="3">
    <location>
        <begin position="1"/>
        <end position="20"/>
    </location>
</feature>
<feature type="transmembrane region" description="Helical" evidence="2">
    <location>
        <begin position="363"/>
        <end position="383"/>
    </location>
</feature>
<feature type="transmembrane region" description="Helical" evidence="2">
    <location>
        <begin position="567"/>
        <end position="584"/>
    </location>
</feature>
<dbReference type="SMART" id="SM00703">
    <property type="entry name" value="NRF"/>
    <property type="match status" value="1"/>
</dbReference>
<evidence type="ECO:0000313" key="6">
    <source>
        <dbReference type="RefSeq" id="XP_007529089.1"/>
    </source>
</evidence>
<dbReference type="RefSeq" id="XP_007529089.1">
    <property type="nucleotide sequence ID" value="XM_007529027.2"/>
</dbReference>
<proteinExistence type="predicted"/>
<protein>
    <submittedName>
        <fullName evidence="6">O-acyltransferase like protein-like</fullName>
    </submittedName>
</protein>
<dbReference type="Proteomes" id="UP001652624">
    <property type="component" value="Chromosome 15"/>
</dbReference>
<dbReference type="GO" id="GO:0016747">
    <property type="term" value="F:acyltransferase activity, transferring groups other than amino-acyl groups"/>
    <property type="evidence" value="ECO:0007669"/>
    <property type="project" value="InterPro"/>
</dbReference>
<evidence type="ECO:0000313" key="5">
    <source>
        <dbReference type="Proteomes" id="UP001652624"/>
    </source>
</evidence>
<organism evidence="5 6">
    <name type="scientific">Erinaceus europaeus</name>
    <name type="common">Western European hedgehog</name>
    <dbReference type="NCBI Taxonomy" id="9365"/>
    <lineage>
        <taxon>Eukaryota</taxon>
        <taxon>Metazoa</taxon>
        <taxon>Chordata</taxon>
        <taxon>Craniata</taxon>
        <taxon>Vertebrata</taxon>
        <taxon>Euteleostomi</taxon>
        <taxon>Mammalia</taxon>
        <taxon>Eutheria</taxon>
        <taxon>Laurasiatheria</taxon>
        <taxon>Eulipotyphla</taxon>
        <taxon>Erinaceidae</taxon>
        <taxon>Erinaceinae</taxon>
        <taxon>Erinaceus</taxon>
    </lineage>
</organism>
<keyword evidence="2" id="KW-1133">Transmembrane helix</keyword>
<reference evidence="6" key="1">
    <citation type="submission" date="2025-08" db="UniProtKB">
        <authorList>
            <consortium name="RefSeq"/>
        </authorList>
    </citation>
    <scope>IDENTIFICATION</scope>
</reference>
<feature type="domain" description="Nose resistant-to-fluoxetine protein N-terminal" evidence="4">
    <location>
        <begin position="25"/>
        <end position="146"/>
    </location>
</feature>
<keyword evidence="3" id="KW-0732">Signal</keyword>
<dbReference type="GeneID" id="103118817"/>
<feature type="transmembrane region" description="Helical" evidence="2">
    <location>
        <begin position="490"/>
        <end position="510"/>
    </location>
</feature>
<keyword evidence="2" id="KW-0812">Transmembrane</keyword>
<dbReference type="InterPro" id="IPR002656">
    <property type="entry name" value="Acyl_transf_3_dom"/>
</dbReference>
<dbReference type="FunCoup" id="A0A1S3A4B4">
    <property type="interactions" value="17"/>
</dbReference>
<evidence type="ECO:0000256" key="1">
    <source>
        <dbReference type="SAM" id="MobiDB-lite"/>
    </source>
</evidence>
<evidence type="ECO:0000259" key="4">
    <source>
        <dbReference type="SMART" id="SM00703"/>
    </source>
</evidence>
<feature type="chain" id="PRO_5010251700" evidence="3">
    <location>
        <begin position="21"/>
        <end position="674"/>
    </location>
</feature>
<keyword evidence="5" id="KW-1185">Reference proteome</keyword>
<dbReference type="InParanoid" id="A0A1S3A4B4"/>
<dbReference type="Pfam" id="PF20146">
    <property type="entry name" value="NRF"/>
    <property type="match status" value="1"/>
</dbReference>
<dbReference type="AlphaFoldDB" id="A0A1S3A4B4"/>
<evidence type="ECO:0000256" key="2">
    <source>
        <dbReference type="SAM" id="Phobius"/>
    </source>
</evidence>
<accession>A0A1S3A4B4</accession>